<proteinExistence type="predicted"/>
<organism evidence="2 3">
    <name type="scientific">Rhizoclosmatium globosum</name>
    <dbReference type="NCBI Taxonomy" id="329046"/>
    <lineage>
        <taxon>Eukaryota</taxon>
        <taxon>Fungi</taxon>
        <taxon>Fungi incertae sedis</taxon>
        <taxon>Chytridiomycota</taxon>
        <taxon>Chytridiomycota incertae sedis</taxon>
        <taxon>Chytridiomycetes</taxon>
        <taxon>Chytridiales</taxon>
        <taxon>Chytriomycetaceae</taxon>
        <taxon>Rhizoclosmatium</taxon>
    </lineage>
</organism>
<feature type="region of interest" description="Disordered" evidence="1">
    <location>
        <begin position="78"/>
        <end position="127"/>
    </location>
</feature>
<feature type="compositionally biased region" description="Low complexity" evidence="1">
    <location>
        <begin position="19"/>
        <end position="29"/>
    </location>
</feature>
<dbReference type="Proteomes" id="UP000193642">
    <property type="component" value="Unassembled WGS sequence"/>
</dbReference>
<evidence type="ECO:0000313" key="3">
    <source>
        <dbReference type="Proteomes" id="UP000193642"/>
    </source>
</evidence>
<reference evidence="2 3" key="1">
    <citation type="submission" date="2016-07" db="EMBL/GenBank/DDBJ databases">
        <title>Pervasive Adenine N6-methylation of Active Genes in Fungi.</title>
        <authorList>
            <consortium name="DOE Joint Genome Institute"/>
            <person name="Mondo S.J."/>
            <person name="Dannebaum R.O."/>
            <person name="Kuo R.C."/>
            <person name="Labutti K."/>
            <person name="Haridas S."/>
            <person name="Kuo A."/>
            <person name="Salamov A."/>
            <person name="Ahrendt S.R."/>
            <person name="Lipzen A."/>
            <person name="Sullivan W."/>
            <person name="Andreopoulos W.B."/>
            <person name="Clum A."/>
            <person name="Lindquist E."/>
            <person name="Daum C."/>
            <person name="Ramamoorthy G.K."/>
            <person name="Gryganskyi A."/>
            <person name="Culley D."/>
            <person name="Magnuson J.K."/>
            <person name="James T.Y."/>
            <person name="O'Malley M.A."/>
            <person name="Stajich J.E."/>
            <person name="Spatafora J.W."/>
            <person name="Visel A."/>
            <person name="Grigoriev I.V."/>
        </authorList>
    </citation>
    <scope>NUCLEOTIDE SEQUENCE [LARGE SCALE GENOMIC DNA]</scope>
    <source>
        <strain evidence="2 3">JEL800</strain>
    </source>
</reference>
<name>A0A1Y2C9F7_9FUNG</name>
<feature type="compositionally biased region" description="Low complexity" evidence="1">
    <location>
        <begin position="40"/>
        <end position="53"/>
    </location>
</feature>
<feature type="region of interest" description="Disordered" evidence="1">
    <location>
        <begin position="1"/>
        <end position="60"/>
    </location>
</feature>
<evidence type="ECO:0000256" key="1">
    <source>
        <dbReference type="SAM" id="MobiDB-lite"/>
    </source>
</evidence>
<accession>A0A1Y2C9F7</accession>
<comment type="caution">
    <text evidence="2">The sequence shown here is derived from an EMBL/GenBank/DDBJ whole genome shotgun (WGS) entry which is preliminary data.</text>
</comment>
<feature type="compositionally biased region" description="Low complexity" evidence="1">
    <location>
        <begin position="78"/>
        <end position="95"/>
    </location>
</feature>
<protein>
    <submittedName>
        <fullName evidence="2">Uncharacterized protein</fullName>
    </submittedName>
</protein>
<evidence type="ECO:0000313" key="2">
    <source>
        <dbReference type="EMBL" id="ORY43668.1"/>
    </source>
</evidence>
<feature type="region of interest" description="Disordered" evidence="1">
    <location>
        <begin position="205"/>
        <end position="226"/>
    </location>
</feature>
<dbReference type="EMBL" id="MCGO01000024">
    <property type="protein sequence ID" value="ORY43668.1"/>
    <property type="molecule type" value="Genomic_DNA"/>
</dbReference>
<dbReference type="AlphaFoldDB" id="A0A1Y2C9F7"/>
<feature type="compositionally biased region" description="Polar residues" evidence="1">
    <location>
        <begin position="216"/>
        <end position="226"/>
    </location>
</feature>
<gene>
    <name evidence="2" type="ORF">BCR33DRAFT_245839</name>
</gene>
<sequence>MSTERIGATPTSQRKEEATGSSSSTLAASDVIPMNTISSQRQGQQQQQQQQPQTNLSPAKNRIIASWRVLTGVQAIVGPASSSSSGSSAAPPDSADSAEEREKIDEGLDQPPSVVTVPQPARSGFFRPPARTVTNAVVLGEHDLPSYESVVDRPGVLVRAASGSGDGIVDGEVVEARPAAPSGAAETNGSDVVLAGERQHAVCVGSHSPVGKMRSNFESETNLHSP</sequence>
<keyword evidence="3" id="KW-1185">Reference proteome</keyword>